<dbReference type="Proteomes" id="UP001162164">
    <property type="component" value="Unassembled WGS sequence"/>
</dbReference>
<dbReference type="PANTHER" id="PTHR13228">
    <property type="entry name" value="CONSERVED OLIGOMERIC GOLGI COMPLEX COMPONENT 5"/>
    <property type="match status" value="1"/>
</dbReference>
<evidence type="ECO:0000313" key="2">
    <source>
        <dbReference type="Proteomes" id="UP001162164"/>
    </source>
</evidence>
<gene>
    <name evidence="1" type="ORF">NQ317_014824</name>
</gene>
<dbReference type="EMBL" id="JAPWTJ010002820">
    <property type="protein sequence ID" value="KAJ8964312.1"/>
    <property type="molecule type" value="Genomic_DNA"/>
</dbReference>
<accession>A0ABQ9ITD3</accession>
<name>A0ABQ9ITD3_9CUCU</name>
<proteinExistence type="predicted"/>
<sequence length="150" mass="17053">MACAPHAIFKTNRKIFVCSEITIRCIELFVRHTALLRPISQGGRLRLRTDYVHLENTLKTICPQLADLGRPYRLLKSMASLIVLSPTEIVAGQVSVWLDTHTSEAERLDLIAEALQRYENVVRQKNSVNYDPVYPVMSQFLENAVKELDG</sequence>
<protein>
    <submittedName>
        <fullName evidence="1">Uncharacterized protein</fullName>
    </submittedName>
</protein>
<organism evidence="1 2">
    <name type="scientific">Molorchus minor</name>
    <dbReference type="NCBI Taxonomy" id="1323400"/>
    <lineage>
        <taxon>Eukaryota</taxon>
        <taxon>Metazoa</taxon>
        <taxon>Ecdysozoa</taxon>
        <taxon>Arthropoda</taxon>
        <taxon>Hexapoda</taxon>
        <taxon>Insecta</taxon>
        <taxon>Pterygota</taxon>
        <taxon>Neoptera</taxon>
        <taxon>Endopterygota</taxon>
        <taxon>Coleoptera</taxon>
        <taxon>Polyphaga</taxon>
        <taxon>Cucujiformia</taxon>
        <taxon>Chrysomeloidea</taxon>
        <taxon>Cerambycidae</taxon>
        <taxon>Lamiinae</taxon>
        <taxon>Monochamini</taxon>
        <taxon>Molorchus</taxon>
    </lineage>
</organism>
<reference evidence="1" key="1">
    <citation type="journal article" date="2023" name="Insect Mol. Biol.">
        <title>Genome sequencing provides insights into the evolution of gene families encoding plant cell wall-degrading enzymes in longhorned beetles.</title>
        <authorList>
            <person name="Shin N.R."/>
            <person name="Okamura Y."/>
            <person name="Kirsch R."/>
            <person name="Pauchet Y."/>
        </authorList>
    </citation>
    <scope>NUCLEOTIDE SEQUENCE</scope>
    <source>
        <strain evidence="1">MMC_N1</strain>
    </source>
</reference>
<keyword evidence="2" id="KW-1185">Reference proteome</keyword>
<evidence type="ECO:0000313" key="1">
    <source>
        <dbReference type="EMBL" id="KAJ8964312.1"/>
    </source>
</evidence>
<dbReference type="PANTHER" id="PTHR13228:SF3">
    <property type="entry name" value="CONSERVED OLIGOMERIC GOLGI COMPLEX SUBUNIT 5"/>
    <property type="match status" value="1"/>
</dbReference>
<comment type="caution">
    <text evidence="1">The sequence shown here is derived from an EMBL/GenBank/DDBJ whole genome shotgun (WGS) entry which is preliminary data.</text>
</comment>
<dbReference type="InterPro" id="IPR019465">
    <property type="entry name" value="Cog5"/>
</dbReference>